<sequence length="231" mass="25630">MNGIGKVISEDGFDLILQVNYIAPALLSMLLYPVFARTGALDKAHPARFLWVMTEGSGLVPFDESLDAHPIEALNEKPYEQDATREPDDSRMQYFAAKLVCLLACHEYARRIPSSAKIAVAAAAPGLVATEVGQKDINGNNLEPVDFETLVSVRPRTPEEGARTIVLAATYPVEAVWKVGSRHVPFFTSMQEMDTEYIVQKSGDPELRRNVWEDTVRLSKLTDDEVDSCFL</sequence>
<comment type="caution">
    <text evidence="3">The sequence shown here is derived from an EMBL/GenBank/DDBJ whole genome shotgun (WGS) entry which is preliminary data.</text>
</comment>
<evidence type="ECO:0000256" key="2">
    <source>
        <dbReference type="ARBA" id="ARBA00023002"/>
    </source>
</evidence>
<dbReference type="GO" id="GO:0016491">
    <property type="term" value="F:oxidoreductase activity"/>
    <property type="evidence" value="ECO:0007669"/>
    <property type="project" value="UniProtKB-KW"/>
</dbReference>
<dbReference type="Proteomes" id="UP000298061">
    <property type="component" value="Unassembled WGS sequence"/>
</dbReference>
<evidence type="ECO:0000313" key="4">
    <source>
        <dbReference type="Proteomes" id="UP000298061"/>
    </source>
</evidence>
<dbReference type="STRING" id="135208.A0A4Y9ZT22"/>
<dbReference type="EMBL" id="SFCI01000761">
    <property type="protein sequence ID" value="TFY78046.1"/>
    <property type="molecule type" value="Genomic_DNA"/>
</dbReference>
<keyword evidence="2" id="KW-0560">Oxidoreductase</keyword>
<dbReference type="SUPFAM" id="SSF51735">
    <property type="entry name" value="NAD(P)-binding Rossmann-fold domains"/>
    <property type="match status" value="1"/>
</dbReference>
<gene>
    <name evidence="3" type="ORF">EWM64_g5969</name>
</gene>
<protein>
    <submittedName>
        <fullName evidence="3">Uncharacterized protein</fullName>
    </submittedName>
</protein>
<evidence type="ECO:0000313" key="3">
    <source>
        <dbReference type="EMBL" id="TFY78046.1"/>
    </source>
</evidence>
<name>A0A4Y9ZT22_9AGAM</name>
<dbReference type="PANTHER" id="PTHR24320:SF148">
    <property type="entry name" value="NAD(P)-BINDING ROSSMANN-FOLD SUPERFAMILY PROTEIN"/>
    <property type="match status" value="1"/>
</dbReference>
<keyword evidence="4" id="KW-1185">Reference proteome</keyword>
<dbReference type="OrthoDB" id="542013at2759"/>
<organism evidence="3 4">
    <name type="scientific">Hericium alpestre</name>
    <dbReference type="NCBI Taxonomy" id="135208"/>
    <lineage>
        <taxon>Eukaryota</taxon>
        <taxon>Fungi</taxon>
        <taxon>Dikarya</taxon>
        <taxon>Basidiomycota</taxon>
        <taxon>Agaricomycotina</taxon>
        <taxon>Agaricomycetes</taxon>
        <taxon>Russulales</taxon>
        <taxon>Hericiaceae</taxon>
        <taxon>Hericium</taxon>
    </lineage>
</organism>
<dbReference type="PANTHER" id="PTHR24320">
    <property type="entry name" value="RETINOL DEHYDROGENASE"/>
    <property type="match status" value="1"/>
</dbReference>
<dbReference type="AlphaFoldDB" id="A0A4Y9ZT22"/>
<proteinExistence type="inferred from homology"/>
<evidence type="ECO:0000256" key="1">
    <source>
        <dbReference type="ARBA" id="ARBA00006484"/>
    </source>
</evidence>
<comment type="similarity">
    <text evidence="1">Belongs to the short-chain dehydrogenases/reductases (SDR) family.</text>
</comment>
<dbReference type="InterPro" id="IPR036291">
    <property type="entry name" value="NAD(P)-bd_dom_sf"/>
</dbReference>
<dbReference type="Gene3D" id="3.40.50.720">
    <property type="entry name" value="NAD(P)-binding Rossmann-like Domain"/>
    <property type="match status" value="1"/>
</dbReference>
<accession>A0A4Y9ZT22</accession>
<reference evidence="3 4" key="1">
    <citation type="submission" date="2019-02" db="EMBL/GenBank/DDBJ databases">
        <title>Genome sequencing of the rare red list fungi Hericium alpestre (H. flagellum).</title>
        <authorList>
            <person name="Buettner E."/>
            <person name="Kellner H."/>
        </authorList>
    </citation>
    <scope>NUCLEOTIDE SEQUENCE [LARGE SCALE GENOMIC DNA]</scope>
    <source>
        <strain evidence="3 4">DSM 108284</strain>
    </source>
</reference>